<dbReference type="KEGG" id="amaq:GO499_01065"/>
<keyword evidence="1" id="KW-0812">Transmembrane</keyword>
<dbReference type="EMBL" id="CP046620">
    <property type="protein sequence ID" value="QHQ33868.1"/>
    <property type="molecule type" value="Genomic_DNA"/>
</dbReference>
<dbReference type="Proteomes" id="UP000464495">
    <property type="component" value="Chromosome"/>
</dbReference>
<keyword evidence="1" id="KW-1133">Transmembrane helix</keyword>
<evidence type="ECO:0000256" key="1">
    <source>
        <dbReference type="SAM" id="Phobius"/>
    </source>
</evidence>
<gene>
    <name evidence="2" type="ORF">GO499_01065</name>
</gene>
<evidence type="ECO:0000313" key="2">
    <source>
        <dbReference type="EMBL" id="QHQ33868.1"/>
    </source>
</evidence>
<sequence>MSRDGRDWAKAAVETVARAVRPFVHVVVGVVKLILRPFRHDVHPGLKLLAIIGYLYVIQFGYVRIYPTSTIVTAETTRLEATMQENAAAWVLGDVTICRKRPRPDRSLQGTDGPCALSTYVVTQVGSEVAAAGERPESFVLDPPFGTRLVFEIIGEDLVIAVDELPDSAASSTKFSEDMLVVVGAERIEDLGRFLFHAQIGIGSLPKTEVGGYLDEGRIVFRGPTSFSLISKGAYVTLREEDLETGGFVRFTDRLGERDTTMLVQVIGQRDRMEKESFFLVQATDEGAEATTWALLEYGGSETIRLAPGLLDLLKEDPLVIVLAAIGSAAGLVALFPGRNGV</sequence>
<evidence type="ECO:0000313" key="3">
    <source>
        <dbReference type="Proteomes" id="UP000464495"/>
    </source>
</evidence>
<feature type="transmembrane region" description="Helical" evidence="1">
    <location>
        <begin position="318"/>
        <end position="336"/>
    </location>
</feature>
<organism evidence="2 3">
    <name type="scientific">Algicella marina</name>
    <dbReference type="NCBI Taxonomy" id="2683284"/>
    <lineage>
        <taxon>Bacteria</taxon>
        <taxon>Pseudomonadati</taxon>
        <taxon>Pseudomonadota</taxon>
        <taxon>Alphaproteobacteria</taxon>
        <taxon>Rhodobacterales</taxon>
        <taxon>Paracoccaceae</taxon>
        <taxon>Algicella</taxon>
    </lineage>
</organism>
<keyword evidence="1" id="KW-0472">Membrane</keyword>
<keyword evidence="3" id="KW-1185">Reference proteome</keyword>
<protein>
    <submittedName>
        <fullName evidence="2">Uncharacterized protein</fullName>
    </submittedName>
</protein>
<dbReference type="AlphaFoldDB" id="A0A6P1STW7"/>
<accession>A0A6P1STW7</accession>
<dbReference type="RefSeq" id="WP_161860439.1">
    <property type="nucleotide sequence ID" value="NZ_CP046620.1"/>
</dbReference>
<reference evidence="2 3" key="1">
    <citation type="submission" date="2019-12" db="EMBL/GenBank/DDBJ databases">
        <title>Complete genome sequence of Algicella marina strain 9Alg 56(T) isolated from the red alga Tichocarpus crinitus.</title>
        <authorList>
            <person name="Kim S.-G."/>
            <person name="Nedashkovskaya O.I."/>
        </authorList>
    </citation>
    <scope>NUCLEOTIDE SEQUENCE [LARGE SCALE GENOMIC DNA]</scope>
    <source>
        <strain evidence="2 3">9Alg 56</strain>
    </source>
</reference>
<proteinExistence type="predicted"/>
<name>A0A6P1STW7_9RHOB</name>